<keyword evidence="3" id="KW-1185">Reference proteome</keyword>
<evidence type="ECO:0008006" key="4">
    <source>
        <dbReference type="Google" id="ProtNLM"/>
    </source>
</evidence>
<proteinExistence type="predicted"/>
<organism evidence="2 3">
    <name type="scientific">Methylocapsa palsarum</name>
    <dbReference type="NCBI Taxonomy" id="1612308"/>
    <lineage>
        <taxon>Bacteria</taxon>
        <taxon>Pseudomonadati</taxon>
        <taxon>Pseudomonadota</taxon>
        <taxon>Alphaproteobacteria</taxon>
        <taxon>Hyphomicrobiales</taxon>
        <taxon>Beijerinckiaceae</taxon>
        <taxon>Methylocapsa</taxon>
    </lineage>
</organism>
<gene>
    <name evidence="2" type="ORF">SAMN05444581_12145</name>
</gene>
<name>A0A1I4CEC5_9HYPH</name>
<dbReference type="Proteomes" id="UP000198755">
    <property type="component" value="Unassembled WGS sequence"/>
</dbReference>
<evidence type="ECO:0000256" key="1">
    <source>
        <dbReference type="SAM" id="MobiDB-lite"/>
    </source>
</evidence>
<dbReference type="EMBL" id="FOSN01000021">
    <property type="protein sequence ID" value="SFK79558.1"/>
    <property type="molecule type" value="Genomic_DNA"/>
</dbReference>
<feature type="region of interest" description="Disordered" evidence="1">
    <location>
        <begin position="1"/>
        <end position="31"/>
    </location>
</feature>
<accession>A0A1I4CEC5</accession>
<protein>
    <recommendedName>
        <fullName evidence="4">Helix-turn-helix domain-containing protein</fullName>
    </recommendedName>
</protein>
<evidence type="ECO:0000313" key="3">
    <source>
        <dbReference type="Proteomes" id="UP000198755"/>
    </source>
</evidence>
<dbReference type="AlphaFoldDB" id="A0A1I4CEC5"/>
<feature type="region of interest" description="Disordered" evidence="1">
    <location>
        <begin position="86"/>
        <end position="114"/>
    </location>
</feature>
<reference evidence="2 3" key="1">
    <citation type="submission" date="2016-10" db="EMBL/GenBank/DDBJ databases">
        <authorList>
            <person name="de Groot N.N."/>
        </authorList>
    </citation>
    <scope>NUCLEOTIDE SEQUENCE [LARGE SCALE GENOMIC DNA]</scope>
    <source>
        <strain evidence="2 3">NE2</strain>
    </source>
</reference>
<evidence type="ECO:0000313" key="2">
    <source>
        <dbReference type="EMBL" id="SFK79558.1"/>
    </source>
</evidence>
<sequence length="114" mass="12281">MLSTKDPRSSTAVPRTRKTSPSKKDELPWSERPLVPLQLASQVSGISSTSIYRMASQGRLVLRRVAGRVLVETPGLVKLIGSAEPWAPSDRGKAARAKRSELARASWRTSGGAA</sequence>
<feature type="compositionally biased region" description="Basic and acidic residues" evidence="1">
    <location>
        <begin position="90"/>
        <end position="102"/>
    </location>
</feature>